<dbReference type="PROSITE" id="PS50088">
    <property type="entry name" value="ANK_REPEAT"/>
    <property type="match status" value="2"/>
</dbReference>
<accession>E9HIZ4</accession>
<dbReference type="GO" id="GO:0010468">
    <property type="term" value="P:regulation of gene expression"/>
    <property type="evidence" value="ECO:0000318"/>
    <property type="project" value="GO_Central"/>
</dbReference>
<dbReference type="Proteomes" id="UP000000305">
    <property type="component" value="Unassembled WGS sequence"/>
</dbReference>
<dbReference type="SUPFAM" id="SSF48403">
    <property type="entry name" value="Ankyrin repeat"/>
    <property type="match status" value="1"/>
</dbReference>
<dbReference type="eggNOG" id="KOG4412">
    <property type="taxonomic scope" value="Eukaryota"/>
</dbReference>
<evidence type="ECO:0000256" key="1">
    <source>
        <dbReference type="ARBA" id="ARBA00022737"/>
    </source>
</evidence>
<dbReference type="OrthoDB" id="6338611at2759"/>
<dbReference type="FunFam" id="1.25.40.20:FF:001191">
    <property type="entry name" value="Uncharacterized protein"/>
    <property type="match status" value="1"/>
</dbReference>
<proteinExistence type="predicted"/>
<feature type="repeat" description="ANK" evidence="3">
    <location>
        <begin position="399"/>
        <end position="431"/>
    </location>
</feature>
<organism evidence="4 5">
    <name type="scientific">Daphnia pulex</name>
    <name type="common">Water flea</name>
    <dbReference type="NCBI Taxonomy" id="6669"/>
    <lineage>
        <taxon>Eukaryota</taxon>
        <taxon>Metazoa</taxon>
        <taxon>Ecdysozoa</taxon>
        <taxon>Arthropoda</taxon>
        <taxon>Crustacea</taxon>
        <taxon>Branchiopoda</taxon>
        <taxon>Diplostraca</taxon>
        <taxon>Cladocera</taxon>
        <taxon>Anomopoda</taxon>
        <taxon>Daphniidae</taxon>
        <taxon>Daphnia</taxon>
    </lineage>
</organism>
<evidence type="ECO:0000256" key="2">
    <source>
        <dbReference type="ARBA" id="ARBA00023043"/>
    </source>
</evidence>
<dbReference type="PANTHER" id="PTHR24124:SF15">
    <property type="entry name" value="LP07441P"/>
    <property type="match status" value="1"/>
</dbReference>
<dbReference type="PhylomeDB" id="E9HIZ4"/>
<evidence type="ECO:0000256" key="3">
    <source>
        <dbReference type="PROSITE-ProRule" id="PRU00023"/>
    </source>
</evidence>
<dbReference type="GO" id="GO:0005634">
    <property type="term" value="C:nucleus"/>
    <property type="evidence" value="ECO:0000318"/>
    <property type="project" value="GO_Central"/>
</dbReference>
<evidence type="ECO:0000313" key="4">
    <source>
        <dbReference type="EMBL" id="EFX68293.1"/>
    </source>
</evidence>
<keyword evidence="2 3" id="KW-0040">ANK repeat</keyword>
<dbReference type="Gene3D" id="1.25.40.20">
    <property type="entry name" value="Ankyrin repeat-containing domain"/>
    <property type="match status" value="2"/>
</dbReference>
<keyword evidence="1" id="KW-0677">Repeat</keyword>
<sequence>MFEGNSKEQKLFFIPCAADNLTNSSQEISELDLFRYLLGEDSDSCIKEMFREKLVPILTEIDHKSKIVQVETHRQNGTHFNQIDSTKPCVDIFVVFKTVSEKDGESWWTLEKTATHAVVLQRSRHKDSVKNKLKGETRKGTQLIAENFEGKGCLRELLTLLWIHMILDAKYQRKLSRCESIIPLIMKKITKIGYEYKEDFTYPAQSTEEKNPDLSDIIDFLSNVSNWHPLVVATYLGDTELLDRVQQDGKYNINDNYNNFTLLNLAILFSKTKMVQHLQERLKVDPTKCDEKGRNALHTAAKFNSKTVVVNSLLKDKKIKIDQCDATGTTALHHAIMASNTEIVQFLLDNGADPKRLDQIGRSALDLAASYASDKKTSKIIDLLLGKKETVDVNDCDKSGETALHIAAKASNVTTACHLLAEGADINRPDKRDVTPLLGAGTWLQRLSALFILLVLLRILYQYGIDFHLTKDFNLS</sequence>
<dbReference type="SMART" id="SM00248">
    <property type="entry name" value="ANK"/>
    <property type="match status" value="6"/>
</dbReference>
<dbReference type="PANTHER" id="PTHR24124">
    <property type="entry name" value="ANKYRIN REPEAT FAMILY A"/>
    <property type="match status" value="1"/>
</dbReference>
<name>E9HIZ4_DAPPU</name>
<evidence type="ECO:0000313" key="5">
    <source>
        <dbReference type="Proteomes" id="UP000000305"/>
    </source>
</evidence>
<dbReference type="HOGENOM" id="CLU_033107_0_0_1"/>
<dbReference type="AlphaFoldDB" id="E9HIZ4"/>
<dbReference type="InParanoid" id="E9HIZ4"/>
<dbReference type="STRING" id="6669.E9HIZ4"/>
<dbReference type="PROSITE" id="PS50297">
    <property type="entry name" value="ANK_REP_REGION"/>
    <property type="match status" value="2"/>
</dbReference>
<gene>
    <name evidence="4" type="ORF">DAPPUDRAFT_260337</name>
</gene>
<dbReference type="InterPro" id="IPR036770">
    <property type="entry name" value="Ankyrin_rpt-contain_sf"/>
</dbReference>
<keyword evidence="5" id="KW-1185">Reference proteome</keyword>
<dbReference type="Pfam" id="PF12796">
    <property type="entry name" value="Ank_2"/>
    <property type="match status" value="2"/>
</dbReference>
<dbReference type="EMBL" id="GL732658">
    <property type="protein sequence ID" value="EFX68293.1"/>
    <property type="molecule type" value="Genomic_DNA"/>
</dbReference>
<dbReference type="KEGG" id="dpx:DAPPUDRAFT_260337"/>
<protein>
    <submittedName>
        <fullName evidence="4">Uncharacterized protein</fullName>
    </submittedName>
</protein>
<reference evidence="4 5" key="1">
    <citation type="journal article" date="2011" name="Science">
        <title>The ecoresponsive genome of Daphnia pulex.</title>
        <authorList>
            <person name="Colbourne J.K."/>
            <person name="Pfrender M.E."/>
            <person name="Gilbert D."/>
            <person name="Thomas W.K."/>
            <person name="Tucker A."/>
            <person name="Oakley T.H."/>
            <person name="Tokishita S."/>
            <person name="Aerts A."/>
            <person name="Arnold G.J."/>
            <person name="Basu M.K."/>
            <person name="Bauer D.J."/>
            <person name="Caceres C.E."/>
            <person name="Carmel L."/>
            <person name="Casola C."/>
            <person name="Choi J.H."/>
            <person name="Detter J.C."/>
            <person name="Dong Q."/>
            <person name="Dusheyko S."/>
            <person name="Eads B.D."/>
            <person name="Frohlich T."/>
            <person name="Geiler-Samerotte K.A."/>
            <person name="Gerlach D."/>
            <person name="Hatcher P."/>
            <person name="Jogdeo S."/>
            <person name="Krijgsveld J."/>
            <person name="Kriventseva E.V."/>
            <person name="Kultz D."/>
            <person name="Laforsch C."/>
            <person name="Lindquist E."/>
            <person name="Lopez J."/>
            <person name="Manak J.R."/>
            <person name="Muller J."/>
            <person name="Pangilinan J."/>
            <person name="Patwardhan R.P."/>
            <person name="Pitluck S."/>
            <person name="Pritham E.J."/>
            <person name="Rechtsteiner A."/>
            <person name="Rho M."/>
            <person name="Rogozin I.B."/>
            <person name="Sakarya O."/>
            <person name="Salamov A."/>
            <person name="Schaack S."/>
            <person name="Shapiro H."/>
            <person name="Shiga Y."/>
            <person name="Skalitzky C."/>
            <person name="Smith Z."/>
            <person name="Souvorov A."/>
            <person name="Sung W."/>
            <person name="Tang Z."/>
            <person name="Tsuchiya D."/>
            <person name="Tu H."/>
            <person name="Vos H."/>
            <person name="Wang M."/>
            <person name="Wolf Y.I."/>
            <person name="Yamagata H."/>
            <person name="Yamada T."/>
            <person name="Ye Y."/>
            <person name="Shaw J.R."/>
            <person name="Andrews J."/>
            <person name="Crease T.J."/>
            <person name="Tang H."/>
            <person name="Lucas S.M."/>
            <person name="Robertson H.M."/>
            <person name="Bork P."/>
            <person name="Koonin E.V."/>
            <person name="Zdobnov E.M."/>
            <person name="Grigoriev I.V."/>
            <person name="Lynch M."/>
            <person name="Boore J.L."/>
        </authorList>
    </citation>
    <scope>NUCLEOTIDE SEQUENCE [LARGE SCALE GENOMIC DNA]</scope>
</reference>
<dbReference type="InterPro" id="IPR002110">
    <property type="entry name" value="Ankyrin_rpt"/>
</dbReference>
<feature type="repeat" description="ANK" evidence="3">
    <location>
        <begin position="327"/>
        <end position="359"/>
    </location>
</feature>